<gene>
    <name evidence="18" type="ORF">L211DRAFT_609106</name>
</gene>
<comment type="similarity">
    <text evidence="2 13">Belongs to the TFS-II family.</text>
</comment>
<keyword evidence="6 13" id="KW-0805">Transcription regulation</keyword>
<dbReference type="SUPFAM" id="SSF57783">
    <property type="entry name" value="Zinc beta-ribbon"/>
    <property type="match status" value="1"/>
</dbReference>
<dbReference type="GO" id="GO:0008270">
    <property type="term" value="F:zinc ion binding"/>
    <property type="evidence" value="ECO:0007669"/>
    <property type="project" value="UniProtKB-UniRule"/>
</dbReference>
<organism evidence="18 19">
    <name type="scientific">Terfezia boudieri ATCC MYA-4762</name>
    <dbReference type="NCBI Taxonomy" id="1051890"/>
    <lineage>
        <taxon>Eukaryota</taxon>
        <taxon>Fungi</taxon>
        <taxon>Dikarya</taxon>
        <taxon>Ascomycota</taxon>
        <taxon>Pezizomycotina</taxon>
        <taxon>Pezizomycetes</taxon>
        <taxon>Pezizales</taxon>
        <taxon>Pezizaceae</taxon>
        <taxon>Terfezia</taxon>
    </lineage>
</organism>
<comment type="function">
    <text evidence="10">Necessary for efficient RNA polymerase II transcription elongation past template-encoded arresting sites. The arresting sites in DNA have the property of trapping a certain fraction of elongating RNA polymerases that pass through, resulting in locked ternary complexes. Cleavage of the nascent transcript by S-II allows the resumption of elongation from the new 3'-terminus.</text>
</comment>
<accession>A0A3N4M2F3</accession>
<dbReference type="GO" id="GO:0006362">
    <property type="term" value="P:transcription elongation by RNA polymerase I"/>
    <property type="evidence" value="ECO:0007669"/>
    <property type="project" value="TreeGrafter"/>
</dbReference>
<dbReference type="FunCoup" id="A0A3N4M2F3">
    <property type="interactions" value="951"/>
</dbReference>
<keyword evidence="18" id="KW-0648">Protein biosynthesis</keyword>
<dbReference type="SUPFAM" id="SSF47676">
    <property type="entry name" value="Conserved domain common to transcription factors TFIIS, elongin A, CRSP70"/>
    <property type="match status" value="1"/>
</dbReference>
<evidence type="ECO:0000256" key="5">
    <source>
        <dbReference type="ARBA" id="ARBA00022833"/>
    </source>
</evidence>
<keyword evidence="7 13" id="KW-0238">DNA-binding</keyword>
<evidence type="ECO:0000313" key="18">
    <source>
        <dbReference type="EMBL" id="RPB27121.1"/>
    </source>
</evidence>
<evidence type="ECO:0000256" key="12">
    <source>
        <dbReference type="PROSITE-ProRule" id="PRU00649"/>
    </source>
</evidence>
<keyword evidence="9 12" id="KW-0539">Nucleus</keyword>
<feature type="domain" description="TFIIS central" evidence="17">
    <location>
        <begin position="145"/>
        <end position="261"/>
    </location>
</feature>
<dbReference type="Pfam" id="PF01096">
    <property type="entry name" value="Zn_ribbon_TFIIS"/>
    <property type="match status" value="1"/>
</dbReference>
<dbReference type="Proteomes" id="UP000267821">
    <property type="component" value="Unassembled WGS sequence"/>
</dbReference>
<dbReference type="GO" id="GO:0001139">
    <property type="term" value="F:RNA polymerase II complex recruiting activity"/>
    <property type="evidence" value="ECO:0007669"/>
    <property type="project" value="TreeGrafter"/>
</dbReference>
<dbReference type="InParanoid" id="A0A3N4M2F3"/>
<dbReference type="GO" id="GO:0005634">
    <property type="term" value="C:nucleus"/>
    <property type="evidence" value="ECO:0007669"/>
    <property type="project" value="UniProtKB-SubCell"/>
</dbReference>
<dbReference type="InterPro" id="IPR017923">
    <property type="entry name" value="TFIIS_N"/>
</dbReference>
<feature type="compositionally biased region" description="Basic and acidic residues" evidence="14">
    <location>
        <begin position="235"/>
        <end position="254"/>
    </location>
</feature>
<feature type="domain" description="TFIIS-type" evidence="15">
    <location>
        <begin position="264"/>
        <end position="304"/>
    </location>
</feature>
<dbReference type="InterPro" id="IPR003617">
    <property type="entry name" value="TFIIS/CRSP70_N_sub"/>
</dbReference>
<dbReference type="Gene3D" id="1.20.930.10">
    <property type="entry name" value="Conserved domain common to transcription factors TFIIS, elongin A, CRSP70"/>
    <property type="match status" value="1"/>
</dbReference>
<dbReference type="GO" id="GO:0006368">
    <property type="term" value="P:transcription elongation by RNA polymerase II"/>
    <property type="evidence" value="ECO:0007669"/>
    <property type="project" value="InterPro"/>
</dbReference>
<dbReference type="FunFam" id="1.20.930.10:FF:000007">
    <property type="entry name" value="Transcription elongation factor S-II"/>
    <property type="match status" value="1"/>
</dbReference>
<dbReference type="PROSITE" id="PS51321">
    <property type="entry name" value="TFIIS_CENTRAL"/>
    <property type="match status" value="1"/>
</dbReference>
<keyword evidence="18" id="KW-0251">Elongation factor</keyword>
<evidence type="ECO:0000256" key="2">
    <source>
        <dbReference type="ARBA" id="ARBA00009647"/>
    </source>
</evidence>
<dbReference type="GO" id="GO:0031440">
    <property type="term" value="P:regulation of mRNA 3'-end processing"/>
    <property type="evidence" value="ECO:0007669"/>
    <property type="project" value="TreeGrafter"/>
</dbReference>
<sequence length="306" mass="34145">MNASEIRTRITDLEKASKDSLPADRFIEILNSLRNEIKITEKLLRETKVGIAVNKLRQHSNKAVADLAKDIVARWKSEVKGTVAKPKSDAAAPPPQKRVAPAATTKIPATAAPEQQRKSVSTQGGTGGRSKETDKVAWKCLSDPVRDNCLGMIYDGLCFEAAQDVDSSKILSRTKAVEAAVYAACKRTDQTYKTKIRSLYLNLRDKKNPNLRRRVINGDISPERLSTMTSQEMASEERRAEDQKLEEENMREAMKPTAVRSTTDQFPCGKCGKRTVAYSQAQTRSADEPMTTFCECQNCGHRWKFC</sequence>
<keyword evidence="4 11" id="KW-0863">Zinc-finger</keyword>
<evidence type="ECO:0000256" key="9">
    <source>
        <dbReference type="ARBA" id="ARBA00023242"/>
    </source>
</evidence>
<dbReference type="GO" id="GO:0003746">
    <property type="term" value="F:translation elongation factor activity"/>
    <property type="evidence" value="ECO:0007669"/>
    <property type="project" value="UniProtKB-KW"/>
</dbReference>
<dbReference type="NCBIfam" id="TIGR01385">
    <property type="entry name" value="TFSII"/>
    <property type="match status" value="1"/>
</dbReference>
<dbReference type="GO" id="GO:0000977">
    <property type="term" value="F:RNA polymerase II transcription regulatory region sequence-specific DNA binding"/>
    <property type="evidence" value="ECO:0007669"/>
    <property type="project" value="TreeGrafter"/>
</dbReference>
<evidence type="ECO:0000256" key="10">
    <source>
        <dbReference type="ARBA" id="ARBA00025408"/>
    </source>
</evidence>
<dbReference type="CDD" id="cd13749">
    <property type="entry name" value="Zn-ribbon_TFIIS"/>
    <property type="match status" value="1"/>
</dbReference>
<dbReference type="EMBL" id="ML121532">
    <property type="protein sequence ID" value="RPB27121.1"/>
    <property type="molecule type" value="Genomic_DNA"/>
</dbReference>
<keyword evidence="5 13" id="KW-0862">Zinc</keyword>
<feature type="region of interest" description="Disordered" evidence="14">
    <location>
        <begin position="82"/>
        <end position="134"/>
    </location>
</feature>
<evidence type="ECO:0000259" key="17">
    <source>
        <dbReference type="PROSITE" id="PS51321"/>
    </source>
</evidence>
<dbReference type="InterPro" id="IPR006289">
    <property type="entry name" value="TFSII"/>
</dbReference>
<dbReference type="FunFam" id="1.10.472.30:FF:000003">
    <property type="entry name" value="Transcription elongation factor S-II"/>
    <property type="match status" value="1"/>
</dbReference>
<dbReference type="InterPro" id="IPR001222">
    <property type="entry name" value="Znf_TFIIS"/>
</dbReference>
<dbReference type="InterPro" id="IPR035100">
    <property type="entry name" value="TF_IIS-typ"/>
</dbReference>
<evidence type="ECO:0000259" key="16">
    <source>
        <dbReference type="PROSITE" id="PS51319"/>
    </source>
</evidence>
<dbReference type="PANTHER" id="PTHR11477:SF0">
    <property type="entry name" value="IP08861P-RELATED"/>
    <property type="match status" value="1"/>
</dbReference>
<reference evidence="18 19" key="1">
    <citation type="journal article" date="2018" name="Nat. Ecol. Evol.">
        <title>Pezizomycetes genomes reveal the molecular basis of ectomycorrhizal truffle lifestyle.</title>
        <authorList>
            <person name="Murat C."/>
            <person name="Payen T."/>
            <person name="Noel B."/>
            <person name="Kuo A."/>
            <person name="Morin E."/>
            <person name="Chen J."/>
            <person name="Kohler A."/>
            <person name="Krizsan K."/>
            <person name="Balestrini R."/>
            <person name="Da Silva C."/>
            <person name="Montanini B."/>
            <person name="Hainaut M."/>
            <person name="Levati E."/>
            <person name="Barry K.W."/>
            <person name="Belfiori B."/>
            <person name="Cichocki N."/>
            <person name="Clum A."/>
            <person name="Dockter R.B."/>
            <person name="Fauchery L."/>
            <person name="Guy J."/>
            <person name="Iotti M."/>
            <person name="Le Tacon F."/>
            <person name="Lindquist E.A."/>
            <person name="Lipzen A."/>
            <person name="Malagnac F."/>
            <person name="Mello A."/>
            <person name="Molinier V."/>
            <person name="Miyauchi S."/>
            <person name="Poulain J."/>
            <person name="Riccioni C."/>
            <person name="Rubini A."/>
            <person name="Sitrit Y."/>
            <person name="Splivallo R."/>
            <person name="Traeger S."/>
            <person name="Wang M."/>
            <person name="Zifcakova L."/>
            <person name="Wipf D."/>
            <person name="Zambonelli A."/>
            <person name="Paolocci F."/>
            <person name="Nowrousian M."/>
            <person name="Ottonello S."/>
            <person name="Baldrian P."/>
            <person name="Spatafora J.W."/>
            <person name="Henrissat B."/>
            <person name="Nagy L.G."/>
            <person name="Aury J.M."/>
            <person name="Wincker P."/>
            <person name="Grigoriev I.V."/>
            <person name="Bonfante P."/>
            <person name="Martin F.M."/>
        </authorList>
    </citation>
    <scope>NUCLEOTIDE SEQUENCE [LARGE SCALE GENOMIC DNA]</scope>
    <source>
        <strain evidence="18 19">ATCC MYA-4762</strain>
    </source>
</reference>
<dbReference type="InterPro" id="IPR003618">
    <property type="entry name" value="TFIIS_cen_dom"/>
</dbReference>
<keyword evidence="19" id="KW-1185">Reference proteome</keyword>
<comment type="subcellular location">
    <subcellularLocation>
        <location evidence="1 12 13">Nucleus</location>
    </subcellularLocation>
</comment>
<dbReference type="SMART" id="SM00509">
    <property type="entry name" value="TFS2N"/>
    <property type="match status" value="1"/>
</dbReference>
<keyword evidence="8 13" id="KW-0804">Transcription</keyword>
<evidence type="ECO:0000256" key="1">
    <source>
        <dbReference type="ARBA" id="ARBA00004123"/>
    </source>
</evidence>
<dbReference type="InterPro" id="IPR036575">
    <property type="entry name" value="TFIIS_cen_dom_sf"/>
</dbReference>
<dbReference type="SMART" id="SM00440">
    <property type="entry name" value="ZnF_C2C2"/>
    <property type="match status" value="1"/>
</dbReference>
<evidence type="ECO:0000256" key="8">
    <source>
        <dbReference type="ARBA" id="ARBA00023163"/>
    </source>
</evidence>
<name>A0A3N4M2F3_9PEZI</name>
<feature type="compositionally biased region" description="Low complexity" evidence="14">
    <location>
        <begin position="100"/>
        <end position="113"/>
    </location>
</feature>
<proteinExistence type="inferred from homology"/>
<evidence type="ECO:0000256" key="3">
    <source>
        <dbReference type="ARBA" id="ARBA00022723"/>
    </source>
</evidence>
<dbReference type="OrthoDB" id="44867at2759"/>
<dbReference type="SMART" id="SM00510">
    <property type="entry name" value="TFS2M"/>
    <property type="match status" value="1"/>
</dbReference>
<dbReference type="Gene3D" id="2.20.25.10">
    <property type="match status" value="1"/>
</dbReference>
<dbReference type="SUPFAM" id="SSF46942">
    <property type="entry name" value="Elongation factor TFIIS domain 2"/>
    <property type="match status" value="1"/>
</dbReference>
<protein>
    <recommendedName>
        <fullName evidence="13">Transcription elongation factor</fullName>
    </recommendedName>
</protein>
<feature type="domain" description="TFIIS N-terminal" evidence="16">
    <location>
        <begin position="4"/>
        <end position="82"/>
    </location>
</feature>
<evidence type="ECO:0000256" key="4">
    <source>
        <dbReference type="ARBA" id="ARBA00022771"/>
    </source>
</evidence>
<dbReference type="PROSITE" id="PS00466">
    <property type="entry name" value="ZF_TFIIS_1"/>
    <property type="match status" value="1"/>
</dbReference>
<dbReference type="CDD" id="cd00183">
    <property type="entry name" value="TFIIS_I"/>
    <property type="match status" value="1"/>
</dbReference>
<dbReference type="FunFam" id="2.20.25.10:FF:000001">
    <property type="entry name" value="Probable Transcription elongation factor S-II"/>
    <property type="match status" value="1"/>
</dbReference>
<dbReference type="PANTHER" id="PTHR11477">
    <property type="entry name" value="TRANSCRIPTION FACTOR S-II ZINC FINGER DOMAIN-CONTAINING PROTEIN"/>
    <property type="match status" value="1"/>
</dbReference>
<dbReference type="AlphaFoldDB" id="A0A3N4M2F3"/>
<keyword evidence="3 13" id="KW-0479">Metal-binding</keyword>
<dbReference type="GO" id="GO:0031564">
    <property type="term" value="P:transcription antitermination"/>
    <property type="evidence" value="ECO:0007669"/>
    <property type="project" value="TreeGrafter"/>
</dbReference>
<dbReference type="STRING" id="1051890.A0A3N4M2F3"/>
<feature type="region of interest" description="Disordered" evidence="14">
    <location>
        <begin position="227"/>
        <end position="259"/>
    </location>
</feature>
<dbReference type="Pfam" id="PF07500">
    <property type="entry name" value="TFIIS_M"/>
    <property type="match status" value="1"/>
</dbReference>
<evidence type="ECO:0000256" key="7">
    <source>
        <dbReference type="ARBA" id="ARBA00023125"/>
    </source>
</evidence>
<evidence type="ECO:0000256" key="13">
    <source>
        <dbReference type="RuleBase" id="RU368078"/>
    </source>
</evidence>
<dbReference type="PROSITE" id="PS51133">
    <property type="entry name" value="ZF_TFIIS_2"/>
    <property type="match status" value="1"/>
</dbReference>
<evidence type="ECO:0000259" key="15">
    <source>
        <dbReference type="PROSITE" id="PS51133"/>
    </source>
</evidence>
<evidence type="ECO:0000313" key="19">
    <source>
        <dbReference type="Proteomes" id="UP000267821"/>
    </source>
</evidence>
<dbReference type="PROSITE" id="PS51319">
    <property type="entry name" value="TFIIS_N"/>
    <property type="match status" value="1"/>
</dbReference>
<evidence type="ECO:0000256" key="6">
    <source>
        <dbReference type="ARBA" id="ARBA00023015"/>
    </source>
</evidence>
<dbReference type="Pfam" id="PF08711">
    <property type="entry name" value="Med26"/>
    <property type="match status" value="1"/>
</dbReference>
<evidence type="ECO:0000256" key="14">
    <source>
        <dbReference type="SAM" id="MobiDB-lite"/>
    </source>
</evidence>
<dbReference type="InterPro" id="IPR035441">
    <property type="entry name" value="TFIIS/LEDGF_dom_sf"/>
</dbReference>
<evidence type="ECO:0000256" key="11">
    <source>
        <dbReference type="PROSITE-ProRule" id="PRU00472"/>
    </source>
</evidence>
<dbReference type="PIRSF" id="PIRSF006704">
    <property type="entry name" value="TF_IIS"/>
    <property type="match status" value="1"/>
</dbReference>
<dbReference type="Gene3D" id="1.10.472.30">
    <property type="entry name" value="Transcription elongation factor S-II, central domain"/>
    <property type="match status" value="1"/>
</dbReference>